<protein>
    <recommendedName>
        <fullName evidence="3">histidine kinase</fullName>
        <ecNumber evidence="3">2.7.13.3</ecNumber>
    </recommendedName>
</protein>
<dbReference type="SMART" id="SM00304">
    <property type="entry name" value="HAMP"/>
    <property type="match status" value="1"/>
</dbReference>
<evidence type="ECO:0000259" key="11">
    <source>
        <dbReference type="PROSITE" id="PS50109"/>
    </source>
</evidence>
<evidence type="ECO:0000256" key="2">
    <source>
        <dbReference type="ARBA" id="ARBA00004651"/>
    </source>
</evidence>
<evidence type="ECO:0000256" key="1">
    <source>
        <dbReference type="ARBA" id="ARBA00000085"/>
    </source>
</evidence>
<comment type="catalytic activity">
    <reaction evidence="1">
        <text>ATP + protein L-histidine = ADP + protein N-phospho-L-histidine.</text>
        <dbReference type="EC" id="2.7.13.3"/>
    </reaction>
</comment>
<feature type="domain" description="Histidine kinase" evidence="11">
    <location>
        <begin position="217"/>
        <end position="428"/>
    </location>
</feature>
<dbReference type="PROSITE" id="PS50109">
    <property type="entry name" value="HIS_KIN"/>
    <property type="match status" value="1"/>
</dbReference>
<dbReference type="PANTHER" id="PTHR44936:SF10">
    <property type="entry name" value="SENSOR PROTEIN RSTB"/>
    <property type="match status" value="1"/>
</dbReference>
<evidence type="ECO:0000259" key="12">
    <source>
        <dbReference type="PROSITE" id="PS50885"/>
    </source>
</evidence>
<dbReference type="InterPro" id="IPR003660">
    <property type="entry name" value="HAMP_dom"/>
</dbReference>
<reference evidence="13" key="3">
    <citation type="submission" date="2022-01" db="EMBL/GenBank/DDBJ databases">
        <title>Vibrio aestuarianus Clade A and Clade B isolates are associated with Pacific oyster (Crassostrea gigas) disease outbreaks across Ireland.</title>
        <authorList>
            <person name="Coyle N."/>
            <person name="O'Toole C."/>
            <person name="Thomas J.C.L."/>
            <person name="Ryder D."/>
            <person name="Cheslett D."/>
            <person name="Feist S."/>
            <person name="Bean T."/>
            <person name="Joseph A."/>
            <person name="Waina A."/>
            <person name="Feil E."/>
            <person name="Verner-Jeffreys D.W."/>
        </authorList>
    </citation>
    <scope>NUCLEOTIDE SEQUENCE</scope>
    <source>
        <strain evidence="13">S/17/14 A</strain>
    </source>
</reference>
<feature type="domain" description="HAMP" evidence="12">
    <location>
        <begin position="157"/>
        <end position="209"/>
    </location>
</feature>
<feature type="transmembrane region" description="Helical" evidence="10">
    <location>
        <begin position="6"/>
        <end position="28"/>
    </location>
</feature>
<dbReference type="InterPro" id="IPR036890">
    <property type="entry name" value="HATPase_C_sf"/>
</dbReference>
<dbReference type="GO" id="GO:0005524">
    <property type="term" value="F:ATP binding"/>
    <property type="evidence" value="ECO:0007669"/>
    <property type="project" value="UniProtKB-KW"/>
</dbReference>
<comment type="subcellular location">
    <subcellularLocation>
        <location evidence="2">Cell membrane</location>
        <topology evidence="2">Multi-pass membrane protein</topology>
    </subcellularLocation>
</comment>
<dbReference type="EMBL" id="JAKMYX010000025">
    <property type="protein sequence ID" value="MDH5921132.1"/>
    <property type="molecule type" value="Genomic_DNA"/>
</dbReference>
<evidence type="ECO:0000313" key="16">
    <source>
        <dbReference type="Proteomes" id="UP000244197"/>
    </source>
</evidence>
<dbReference type="Gene3D" id="6.10.340.10">
    <property type="match status" value="1"/>
</dbReference>
<dbReference type="InterPro" id="IPR036097">
    <property type="entry name" value="HisK_dim/P_sf"/>
</dbReference>
<dbReference type="Pfam" id="PF00672">
    <property type="entry name" value="HAMP"/>
    <property type="match status" value="1"/>
</dbReference>
<dbReference type="SMART" id="SM00388">
    <property type="entry name" value="HisKA"/>
    <property type="match status" value="1"/>
</dbReference>
<dbReference type="CDD" id="cd00075">
    <property type="entry name" value="HATPase"/>
    <property type="match status" value="1"/>
</dbReference>
<dbReference type="GO" id="GO:0005886">
    <property type="term" value="C:plasma membrane"/>
    <property type="evidence" value="ECO:0007669"/>
    <property type="project" value="UniProtKB-SubCell"/>
</dbReference>
<dbReference type="Pfam" id="PF02518">
    <property type="entry name" value="HATPase_c"/>
    <property type="match status" value="1"/>
</dbReference>
<keyword evidence="10" id="KW-0472">Membrane</keyword>
<evidence type="ECO:0000313" key="14">
    <source>
        <dbReference type="EMBL" id="NOJ14559.1"/>
    </source>
</evidence>
<feature type="transmembrane region" description="Helical" evidence="10">
    <location>
        <begin position="139"/>
        <end position="157"/>
    </location>
</feature>
<dbReference type="AlphaFoldDB" id="A0A1C3ILV1"/>
<dbReference type="Gene3D" id="3.30.565.10">
    <property type="entry name" value="Histidine kinase-like ATPase, C-terminal domain"/>
    <property type="match status" value="1"/>
</dbReference>
<evidence type="ECO:0000313" key="15">
    <source>
        <dbReference type="EMBL" id="PTP37539.1"/>
    </source>
</evidence>
<organism evidence="15 16">
    <name type="scientific">Vibrio splendidus</name>
    <dbReference type="NCBI Taxonomy" id="29497"/>
    <lineage>
        <taxon>Bacteria</taxon>
        <taxon>Pseudomonadati</taxon>
        <taxon>Pseudomonadota</taxon>
        <taxon>Gammaproteobacteria</taxon>
        <taxon>Vibrionales</taxon>
        <taxon>Vibrionaceae</taxon>
        <taxon>Vibrio</taxon>
    </lineage>
</organism>
<evidence type="ECO:0000313" key="17">
    <source>
        <dbReference type="Proteomes" id="UP000519158"/>
    </source>
</evidence>
<dbReference type="EMBL" id="VTXL01000016">
    <property type="protein sequence ID" value="NOJ14559.1"/>
    <property type="molecule type" value="Genomic_DNA"/>
</dbReference>
<dbReference type="EMBL" id="PIFK01000012">
    <property type="protein sequence ID" value="PTP37539.1"/>
    <property type="molecule type" value="Genomic_DNA"/>
</dbReference>
<dbReference type="Gene3D" id="1.10.287.130">
    <property type="match status" value="1"/>
</dbReference>
<reference evidence="14 17" key="2">
    <citation type="submission" date="2019-09" db="EMBL/GenBank/DDBJ databases">
        <title>Draft genome sequencing and comparative genomics of hatchery-associated Vibrios.</title>
        <authorList>
            <person name="Kehlet-Delgado H."/>
            <person name="Mueller R.S."/>
        </authorList>
    </citation>
    <scope>NUCLEOTIDE SEQUENCE [LARGE SCALE GENOMIC DNA]</scope>
    <source>
        <strain evidence="14 17">99-70-13A3</strain>
    </source>
</reference>
<dbReference type="InterPro" id="IPR004358">
    <property type="entry name" value="Sig_transdc_His_kin-like_C"/>
</dbReference>
<evidence type="ECO:0000256" key="5">
    <source>
        <dbReference type="ARBA" id="ARBA00022553"/>
    </source>
</evidence>
<accession>A0A1C3ILV1</accession>
<keyword evidence="5" id="KW-0597">Phosphoprotein</keyword>
<dbReference type="PROSITE" id="PS50885">
    <property type="entry name" value="HAMP"/>
    <property type="match status" value="1"/>
</dbReference>
<gene>
    <name evidence="15" type="ORF">CWO07_07880</name>
    <name evidence="14" type="ORF">F0234_17495</name>
    <name evidence="13" type="ORF">L8R85_08850</name>
</gene>
<evidence type="ECO:0000256" key="6">
    <source>
        <dbReference type="ARBA" id="ARBA00022679"/>
    </source>
</evidence>
<comment type="caution">
    <text evidence="15">The sequence shown here is derived from an EMBL/GenBank/DDBJ whole genome shotgun (WGS) entry which is preliminary data.</text>
</comment>
<dbReference type="InterPro" id="IPR005467">
    <property type="entry name" value="His_kinase_dom"/>
</dbReference>
<dbReference type="RefSeq" id="WP_017089913.1">
    <property type="nucleotide sequence ID" value="NZ_CAWNUC010000020.1"/>
</dbReference>
<dbReference type="EC" id="2.7.13.3" evidence="3"/>
<evidence type="ECO:0000256" key="8">
    <source>
        <dbReference type="ARBA" id="ARBA00022777"/>
    </source>
</evidence>
<keyword evidence="10" id="KW-0812">Transmembrane</keyword>
<evidence type="ECO:0000256" key="4">
    <source>
        <dbReference type="ARBA" id="ARBA00022475"/>
    </source>
</evidence>
<keyword evidence="7" id="KW-0547">Nucleotide-binding</keyword>
<evidence type="ECO:0000256" key="3">
    <source>
        <dbReference type="ARBA" id="ARBA00012438"/>
    </source>
</evidence>
<dbReference type="Proteomes" id="UP001159663">
    <property type="component" value="Unassembled WGS sequence"/>
</dbReference>
<evidence type="ECO:0000256" key="10">
    <source>
        <dbReference type="SAM" id="Phobius"/>
    </source>
</evidence>
<dbReference type="CDD" id="cd06225">
    <property type="entry name" value="HAMP"/>
    <property type="match status" value="1"/>
</dbReference>
<proteinExistence type="predicted"/>
<keyword evidence="4" id="KW-1003">Cell membrane</keyword>
<sequence>MRRIYFEYLVGLTVIFLVSIYSYAFIVYKLSTDYEYILRDHEAEAYQELIDVVYREKGLLETQNLLKSFANKTRQNLRIIPFDNAPELVRKAFQQQGRNVYYHDEYFLWLRLVGSDELYELSKNKDSYLRKQIKFENRLIWVFAITGFAFSGLFLVWRIKRRLNNLEMATVAFSHGELLERASEKNSIKLGTLNRSFNVMADKIRDLINSNKSLTNAVAHELRTPIFRIQWQAELLSDLAPTKQQSKAIARILADTEEMEDMVDELLYYARLERGGFELLKQPIDANEWLNERFTIWEKETTLDLIKVPLKIPASFYVDLKLFNRAVDNIVRNAFKFADTKIVIELWYTDNEFVIEVHDDGKGVEAEHWPFLFDPFYSANAARNKGKTGHGLGLAIVKQVCDRHQAHVTVGESYLDGACFALSFPRLEL</sequence>
<dbReference type="GO" id="GO:0000155">
    <property type="term" value="F:phosphorelay sensor kinase activity"/>
    <property type="evidence" value="ECO:0007669"/>
    <property type="project" value="InterPro"/>
</dbReference>
<dbReference type="PANTHER" id="PTHR44936">
    <property type="entry name" value="SENSOR PROTEIN CREC"/>
    <property type="match status" value="1"/>
</dbReference>
<keyword evidence="10" id="KW-1133">Transmembrane helix</keyword>
<dbReference type="Proteomes" id="UP000244197">
    <property type="component" value="Unassembled WGS sequence"/>
</dbReference>
<dbReference type="InterPro" id="IPR003594">
    <property type="entry name" value="HATPase_dom"/>
</dbReference>
<evidence type="ECO:0000313" key="13">
    <source>
        <dbReference type="EMBL" id="MDH5921132.1"/>
    </source>
</evidence>
<dbReference type="InterPro" id="IPR003661">
    <property type="entry name" value="HisK_dim/P_dom"/>
</dbReference>
<name>A0A1C3ILV1_VIBSP</name>
<reference evidence="15 16" key="1">
    <citation type="submission" date="2017-11" db="EMBL/GenBank/DDBJ databases">
        <title>Population delineation of vibrios coincides with oyster pathogenicity.</title>
        <authorList>
            <person name="Bruto M."/>
            <person name="Labreuche Y."/>
            <person name="James A."/>
            <person name="Piel D."/>
            <person name="Chenivesse S."/>
            <person name="Petton B."/>
            <person name="Polz M.F."/>
            <person name="Le Roux F."/>
        </authorList>
    </citation>
    <scope>NUCLEOTIDE SEQUENCE [LARGE SCALE GENOMIC DNA]</scope>
    <source>
        <strain evidence="15 16">FF_144</strain>
    </source>
</reference>
<keyword evidence="9 13" id="KW-0067">ATP-binding</keyword>
<keyword evidence="6" id="KW-0808">Transferase</keyword>
<dbReference type="Proteomes" id="UP000519158">
    <property type="component" value="Unassembled WGS sequence"/>
</dbReference>
<dbReference type="SUPFAM" id="SSF47384">
    <property type="entry name" value="Homodimeric domain of signal transducing histidine kinase"/>
    <property type="match status" value="1"/>
</dbReference>
<dbReference type="SUPFAM" id="SSF55874">
    <property type="entry name" value="ATPase domain of HSP90 chaperone/DNA topoisomerase II/histidine kinase"/>
    <property type="match status" value="1"/>
</dbReference>
<evidence type="ECO:0000256" key="7">
    <source>
        <dbReference type="ARBA" id="ARBA00022741"/>
    </source>
</evidence>
<dbReference type="Pfam" id="PF00512">
    <property type="entry name" value="HisKA"/>
    <property type="match status" value="1"/>
</dbReference>
<evidence type="ECO:0000256" key="9">
    <source>
        <dbReference type="ARBA" id="ARBA00022840"/>
    </source>
</evidence>
<keyword evidence="8 15" id="KW-0418">Kinase</keyword>
<dbReference type="SMART" id="SM00387">
    <property type="entry name" value="HATPase_c"/>
    <property type="match status" value="1"/>
</dbReference>
<dbReference type="PRINTS" id="PR00344">
    <property type="entry name" value="BCTRLSENSOR"/>
</dbReference>
<dbReference type="InterPro" id="IPR050980">
    <property type="entry name" value="2C_sensor_his_kinase"/>
</dbReference>
<dbReference type="CDD" id="cd00082">
    <property type="entry name" value="HisKA"/>
    <property type="match status" value="1"/>
</dbReference>